<keyword evidence="2" id="KW-0547">Nucleotide-binding</keyword>
<comment type="caution">
    <text evidence="6">The sequence shown here is derived from an EMBL/GenBank/DDBJ whole genome shotgun (WGS) entry which is preliminary data.</text>
</comment>
<dbReference type="SUPFAM" id="SSF52374">
    <property type="entry name" value="Nucleotidylyl transferase"/>
    <property type="match status" value="1"/>
</dbReference>
<organism evidence="6 7">
    <name type="scientific">Malus baccata</name>
    <name type="common">Siberian crab apple</name>
    <name type="synonym">Pyrus baccata</name>
    <dbReference type="NCBI Taxonomy" id="106549"/>
    <lineage>
        <taxon>Eukaryota</taxon>
        <taxon>Viridiplantae</taxon>
        <taxon>Streptophyta</taxon>
        <taxon>Embryophyta</taxon>
        <taxon>Tracheophyta</taxon>
        <taxon>Spermatophyta</taxon>
        <taxon>Magnoliopsida</taxon>
        <taxon>eudicotyledons</taxon>
        <taxon>Gunneridae</taxon>
        <taxon>Pentapetalae</taxon>
        <taxon>rosids</taxon>
        <taxon>fabids</taxon>
        <taxon>Rosales</taxon>
        <taxon>Rosaceae</taxon>
        <taxon>Amygdaloideae</taxon>
        <taxon>Maleae</taxon>
        <taxon>Malus</taxon>
    </lineage>
</organism>
<sequence>MSSPSRSTCTRVSLRLRRPVHIPVLHGDIRKLTQIPGGVDVVFNPHNLYDYGTNTDAKAPASNGARASDGGETVSCVEEKGAGHETWVRMERLEKGMCGRSRPVFFRGVATVVSKLFNIVVPDVAVVGKKDYQQWRIIQRMALCISKSLSKARSSAEKGQINCKELRELVVEAISEAGGRVDYAEVGIAELACFTALALKMEQQSA</sequence>
<evidence type="ECO:0000313" key="7">
    <source>
        <dbReference type="Proteomes" id="UP000315295"/>
    </source>
</evidence>
<evidence type="ECO:0000256" key="5">
    <source>
        <dbReference type="ARBA" id="ARBA00032806"/>
    </source>
</evidence>
<reference evidence="6 7" key="1">
    <citation type="journal article" date="2019" name="G3 (Bethesda)">
        <title>Sequencing of a Wild Apple (Malus baccata) Genome Unravels the Differences Between Cultivated and Wild Apple Species Regarding Disease Resistance and Cold Tolerance.</title>
        <authorList>
            <person name="Chen X."/>
        </authorList>
    </citation>
    <scope>NUCLEOTIDE SEQUENCE [LARGE SCALE GENOMIC DNA]</scope>
    <source>
        <strain evidence="7">cv. Shandingzi</strain>
        <tissue evidence="6">Leaves</tissue>
    </source>
</reference>
<dbReference type="EMBL" id="VIEB01000302">
    <property type="protein sequence ID" value="TQD95984.1"/>
    <property type="molecule type" value="Genomic_DNA"/>
</dbReference>
<protein>
    <recommendedName>
        <fullName evidence="1">Pantoate--beta-alanine ligase</fullName>
    </recommendedName>
    <alternativeName>
        <fullName evidence="5">Pantoate-activating enzyme</fullName>
    </alternativeName>
    <alternativeName>
        <fullName evidence="4">Pantothenate synthetase</fullName>
    </alternativeName>
</protein>
<dbReference type="GO" id="GO:0005524">
    <property type="term" value="F:ATP binding"/>
    <property type="evidence" value="ECO:0007669"/>
    <property type="project" value="UniProtKB-KW"/>
</dbReference>
<dbReference type="Proteomes" id="UP000315295">
    <property type="component" value="Unassembled WGS sequence"/>
</dbReference>
<evidence type="ECO:0000256" key="4">
    <source>
        <dbReference type="ARBA" id="ARBA00029902"/>
    </source>
</evidence>
<dbReference type="GO" id="GO:0015940">
    <property type="term" value="P:pantothenate biosynthetic process"/>
    <property type="evidence" value="ECO:0007669"/>
    <property type="project" value="InterPro"/>
</dbReference>
<gene>
    <name evidence="6" type="ORF">C1H46_018471</name>
</gene>
<proteinExistence type="predicted"/>
<dbReference type="PANTHER" id="PTHR21299:SF1">
    <property type="entry name" value="PANTOATE--BETA-ALANINE LIGASE"/>
    <property type="match status" value="1"/>
</dbReference>
<evidence type="ECO:0000313" key="6">
    <source>
        <dbReference type="EMBL" id="TQD95984.1"/>
    </source>
</evidence>
<dbReference type="Gene3D" id="3.40.50.620">
    <property type="entry name" value="HUPs"/>
    <property type="match status" value="1"/>
</dbReference>
<keyword evidence="7" id="KW-1185">Reference proteome</keyword>
<dbReference type="STRING" id="106549.A0A540MB61"/>
<evidence type="ECO:0000256" key="1">
    <source>
        <dbReference type="ARBA" id="ARBA00015647"/>
    </source>
</evidence>
<dbReference type="InterPro" id="IPR003721">
    <property type="entry name" value="Pantoate_ligase"/>
</dbReference>
<dbReference type="InterPro" id="IPR014729">
    <property type="entry name" value="Rossmann-like_a/b/a_fold"/>
</dbReference>
<dbReference type="PANTHER" id="PTHR21299">
    <property type="entry name" value="CYTIDYLATE KINASE/PANTOATE-BETA-ALANINE LIGASE"/>
    <property type="match status" value="1"/>
</dbReference>
<dbReference type="GO" id="GO:0005829">
    <property type="term" value="C:cytosol"/>
    <property type="evidence" value="ECO:0007669"/>
    <property type="project" value="TreeGrafter"/>
</dbReference>
<name>A0A540MB61_MALBA</name>
<dbReference type="GO" id="GO:0004592">
    <property type="term" value="F:pantoate-beta-alanine ligase activity"/>
    <property type="evidence" value="ECO:0007669"/>
    <property type="project" value="InterPro"/>
</dbReference>
<accession>A0A540MB61</accession>
<keyword evidence="3" id="KW-0067">ATP-binding</keyword>
<dbReference type="AlphaFoldDB" id="A0A540MB61"/>
<evidence type="ECO:0000256" key="2">
    <source>
        <dbReference type="ARBA" id="ARBA00022741"/>
    </source>
</evidence>
<evidence type="ECO:0000256" key="3">
    <source>
        <dbReference type="ARBA" id="ARBA00022840"/>
    </source>
</evidence>
<dbReference type="Pfam" id="PF02569">
    <property type="entry name" value="Pantoate_ligase"/>
    <property type="match status" value="1"/>
</dbReference>